<proteinExistence type="predicted"/>
<protein>
    <submittedName>
        <fullName evidence="1">Uncharacterized protein</fullName>
    </submittedName>
</protein>
<evidence type="ECO:0000313" key="2">
    <source>
        <dbReference type="Proteomes" id="UP000536179"/>
    </source>
</evidence>
<gene>
    <name evidence="1" type="ORF">FHS27_006108</name>
</gene>
<accession>A0A7W5H9M6</accession>
<evidence type="ECO:0000313" key="1">
    <source>
        <dbReference type="EMBL" id="MBB3210261.1"/>
    </source>
</evidence>
<dbReference type="AlphaFoldDB" id="A0A7W5H9M6"/>
<name>A0A7W5H9M6_9BACT</name>
<organism evidence="1 2">
    <name type="scientific">Aporhodopirellula rubra</name>
    <dbReference type="NCBI Taxonomy" id="980271"/>
    <lineage>
        <taxon>Bacteria</taxon>
        <taxon>Pseudomonadati</taxon>
        <taxon>Planctomycetota</taxon>
        <taxon>Planctomycetia</taxon>
        <taxon>Pirellulales</taxon>
        <taxon>Pirellulaceae</taxon>
        <taxon>Aporhodopirellula</taxon>
    </lineage>
</organism>
<reference evidence="1 2" key="1">
    <citation type="submission" date="2020-08" db="EMBL/GenBank/DDBJ databases">
        <title>Genomic Encyclopedia of Type Strains, Phase III (KMG-III): the genomes of soil and plant-associated and newly described type strains.</title>
        <authorList>
            <person name="Whitman W."/>
        </authorList>
    </citation>
    <scope>NUCLEOTIDE SEQUENCE [LARGE SCALE GENOMIC DNA]</scope>
    <source>
        <strain evidence="1 2">CECT 8075</strain>
    </source>
</reference>
<dbReference type="EMBL" id="JACHXU010000034">
    <property type="protein sequence ID" value="MBB3210261.1"/>
    <property type="molecule type" value="Genomic_DNA"/>
</dbReference>
<sequence length="66" mass="7319">MICDLKTGRNASQSMGKRRVSKTSLFKISSADPREPSVEESPSIAGYLIRSGQIATIEERGSTRWF</sequence>
<keyword evidence="2" id="KW-1185">Reference proteome</keyword>
<comment type="caution">
    <text evidence="1">The sequence shown here is derived from an EMBL/GenBank/DDBJ whole genome shotgun (WGS) entry which is preliminary data.</text>
</comment>
<dbReference type="Proteomes" id="UP000536179">
    <property type="component" value="Unassembled WGS sequence"/>
</dbReference>